<name>A0A1H2IRY6_9BACT</name>
<reference evidence="28" key="1">
    <citation type="submission" date="2016-10" db="EMBL/GenBank/DDBJ databases">
        <authorList>
            <person name="Varghese N."/>
            <person name="Submissions S."/>
        </authorList>
    </citation>
    <scope>NUCLEOTIDE SEQUENCE [LARGE SCALE GENOMIC DNA]</scope>
    <source>
        <strain evidence="28">DSM 3384</strain>
    </source>
</reference>
<proteinExistence type="inferred from homology"/>
<evidence type="ECO:0000259" key="25">
    <source>
        <dbReference type="Pfam" id="PF00912"/>
    </source>
</evidence>
<evidence type="ECO:0000256" key="13">
    <source>
        <dbReference type="ARBA" id="ARBA00022801"/>
    </source>
</evidence>
<evidence type="ECO:0000256" key="12">
    <source>
        <dbReference type="ARBA" id="ARBA00022679"/>
    </source>
</evidence>
<dbReference type="Gene3D" id="1.10.3810.10">
    <property type="entry name" value="Biosynthetic peptidoglycan transglycosylase-like"/>
    <property type="match status" value="1"/>
</dbReference>
<feature type="domain" description="Glycosyl transferase family 51" evidence="25">
    <location>
        <begin position="159"/>
        <end position="329"/>
    </location>
</feature>
<dbReference type="SUPFAM" id="SSF56601">
    <property type="entry name" value="beta-lactamase/transpeptidase-like"/>
    <property type="match status" value="1"/>
</dbReference>
<dbReference type="Pfam" id="PF00905">
    <property type="entry name" value="Transpeptidase"/>
    <property type="match status" value="1"/>
</dbReference>
<dbReference type="InterPro" id="IPR036950">
    <property type="entry name" value="PBP_transglycosylase"/>
</dbReference>
<feature type="domain" description="Bifunctional transglycosylase second" evidence="26">
    <location>
        <begin position="59"/>
        <end position="146"/>
    </location>
</feature>
<dbReference type="PANTHER" id="PTHR32282">
    <property type="entry name" value="BINDING PROTEIN TRANSPEPTIDASE, PUTATIVE-RELATED"/>
    <property type="match status" value="1"/>
</dbReference>
<evidence type="ECO:0000256" key="18">
    <source>
        <dbReference type="ARBA" id="ARBA00023268"/>
    </source>
</evidence>
<keyword evidence="12" id="KW-0808">Transferase</keyword>
<dbReference type="AlphaFoldDB" id="A0A1H2IRY6"/>
<dbReference type="GO" id="GO:0009274">
    <property type="term" value="C:peptidoglycan-based cell wall"/>
    <property type="evidence" value="ECO:0007669"/>
    <property type="project" value="InterPro"/>
</dbReference>
<dbReference type="InterPro" id="IPR050396">
    <property type="entry name" value="Glycosyltr_51/Transpeptidase"/>
</dbReference>
<dbReference type="Gene3D" id="3.40.710.10">
    <property type="entry name" value="DD-peptidase/beta-lactamase superfamily"/>
    <property type="match status" value="1"/>
</dbReference>
<comment type="pathway">
    <text evidence="3">Cell wall biogenesis; peptidoglycan biosynthesis.</text>
</comment>
<gene>
    <name evidence="27" type="ORF">SAMN04487931_109123</name>
</gene>
<keyword evidence="8" id="KW-1003">Cell membrane</keyword>
<keyword evidence="11" id="KW-0328">Glycosyltransferase</keyword>
<dbReference type="PIRSF" id="PIRSF002799">
    <property type="entry name" value="PBP_1b"/>
    <property type="match status" value="1"/>
</dbReference>
<evidence type="ECO:0000256" key="2">
    <source>
        <dbReference type="ARBA" id="ARBA00004236"/>
    </source>
</evidence>
<dbReference type="Pfam" id="PF14814">
    <property type="entry name" value="UB2H"/>
    <property type="match status" value="1"/>
</dbReference>
<sequence length="774" mass="86606">MKKWCLILVVCLLCFGLIGLALGGVIYGRFSQFNTVVQKKFEGRLWELPAWVYARPLELYPGMPLAPDLFEKELILMGYQHAGSVNDLDAPGKYVRTANRFELFCRSFDFGDEKLPERRFSITIENNRVVNLQTFQDLTDKTIQRLDPVIVGGFYPSSMEDRILVTLDQTPPLLGNTIVCVEDKTFYSHYGIDPKSIFRAMLVNLKNRRMSQGASTLTQQLARNFFLTKEKTLIRKINEMIMAAALELNYSKADILEAYMNEVYLGQDGNRAIHGFGLAADFYFGKSLSDLRPHEIALLVGMLKGPSVYNPRRYPDRSIDRRNLILEMMEKQGLVSQPLLQQSLAAPLDIIDNPVRGHSPFPFYLDLVKRQLLREYKEADLKTMGIRIFTTLDPQVQLAAEQSVADFLKQTTDRGNLEAGVVVTSRASNEVQALVGGKDFRYKGFNRALDAKRPIGSLIKPAVFLTALERPGTYTLVTPIDDSPVKMPNPDGSYWSPENFDKTYHGQVKLYKALVHSFNVSTVRLGMELGVESVLDTLGKMGLDHKVPVFPSVLLGSLEMSPVQVVQTYHTLASGGFFTPIKCIRSIYRPDGQVLQRYPLTIEQRLDPGAVFLLNKMLQAVVKEGTGKSLKKWVSDDLGIAGKTGTTNDLKDSWFAGFSGNRLAVVWIGRDDNRSAGLTGSSGALQVFGRLMSWIPNVPLDLPVPGNVEWAVIDAQTGYLTQKTCPDAMAVPFLKGSTPTLLHSCTSDAPPRYNDQETAKKPNILMDWLKEIFK</sequence>
<evidence type="ECO:0000313" key="28">
    <source>
        <dbReference type="Proteomes" id="UP000199608"/>
    </source>
</evidence>
<evidence type="ECO:0000256" key="14">
    <source>
        <dbReference type="ARBA" id="ARBA00022960"/>
    </source>
</evidence>
<dbReference type="InterPro" id="IPR011813">
    <property type="entry name" value="PBP_1b"/>
</dbReference>
<dbReference type="InterPro" id="IPR012338">
    <property type="entry name" value="Beta-lactam/transpept-like"/>
</dbReference>
<dbReference type="EMBL" id="FNLL01000009">
    <property type="protein sequence ID" value="SDU46832.1"/>
    <property type="molecule type" value="Genomic_DNA"/>
</dbReference>
<comment type="similarity">
    <text evidence="4">In the C-terminal section; belongs to the transpeptidase family.</text>
</comment>
<evidence type="ECO:0000256" key="6">
    <source>
        <dbReference type="ARBA" id="ARBA00012448"/>
    </source>
</evidence>
<organism evidence="27 28">
    <name type="scientific">Desulfobacula phenolica</name>
    <dbReference type="NCBI Taxonomy" id="90732"/>
    <lineage>
        <taxon>Bacteria</taxon>
        <taxon>Pseudomonadati</taxon>
        <taxon>Thermodesulfobacteriota</taxon>
        <taxon>Desulfobacteria</taxon>
        <taxon>Desulfobacterales</taxon>
        <taxon>Desulfobacteraceae</taxon>
        <taxon>Desulfobacula</taxon>
    </lineage>
</organism>
<evidence type="ECO:0000256" key="8">
    <source>
        <dbReference type="ARBA" id="ARBA00022475"/>
    </source>
</evidence>
<comment type="catalytic activity">
    <reaction evidence="23">
        <text>[GlcNAc-(1-&gt;4)-Mur2Ac(oyl-L-Ala-gamma-D-Glu-L-Lys-D-Ala-D-Ala)](n)-di-trans,octa-cis-undecaprenyl diphosphate + beta-D-GlcNAc-(1-&gt;4)-Mur2Ac(oyl-L-Ala-gamma-D-Glu-L-Lys-D-Ala-D-Ala)-di-trans,octa-cis-undecaprenyl diphosphate = [GlcNAc-(1-&gt;4)-Mur2Ac(oyl-L-Ala-gamma-D-Glu-L-Lys-D-Ala-D-Ala)](n+1)-di-trans,octa-cis-undecaprenyl diphosphate + di-trans,octa-cis-undecaprenyl diphosphate + H(+)</text>
        <dbReference type="Rhea" id="RHEA:23708"/>
        <dbReference type="Rhea" id="RHEA-COMP:9602"/>
        <dbReference type="Rhea" id="RHEA-COMP:9603"/>
        <dbReference type="ChEBI" id="CHEBI:15378"/>
        <dbReference type="ChEBI" id="CHEBI:58405"/>
        <dbReference type="ChEBI" id="CHEBI:60033"/>
        <dbReference type="ChEBI" id="CHEBI:78435"/>
        <dbReference type="EC" id="2.4.99.28"/>
    </reaction>
</comment>
<dbReference type="EC" id="3.4.16.4" evidence="6"/>
<feature type="domain" description="Penicillin-binding protein transpeptidase" evidence="24">
    <location>
        <begin position="420"/>
        <end position="673"/>
    </location>
</feature>
<comment type="catalytic activity">
    <reaction evidence="21">
        <text>Preferential cleavage: (Ac)2-L-Lys-D-Ala-|-D-Ala. Also transpeptidation of peptidyl-alanyl moieties that are N-acyl substituents of D-alanine.</text>
        <dbReference type="EC" id="3.4.16.4"/>
    </reaction>
</comment>
<keyword evidence="13" id="KW-0378">Hydrolase</keyword>
<keyword evidence="18" id="KW-0511">Multifunctional enzyme</keyword>
<comment type="similarity">
    <text evidence="5">In the N-terminal section; belongs to the glycosyltransferase 51 family.</text>
</comment>
<dbReference type="Gene3D" id="3.30.2060.10">
    <property type="entry name" value="Penicillin-binding protein 1b domain"/>
    <property type="match status" value="1"/>
</dbReference>
<dbReference type="GO" id="GO:0008360">
    <property type="term" value="P:regulation of cell shape"/>
    <property type="evidence" value="ECO:0007669"/>
    <property type="project" value="UniProtKB-KW"/>
</dbReference>
<dbReference type="EC" id="2.4.99.28" evidence="22"/>
<evidence type="ECO:0000259" key="24">
    <source>
        <dbReference type="Pfam" id="PF00905"/>
    </source>
</evidence>
<dbReference type="GO" id="GO:0046677">
    <property type="term" value="P:response to antibiotic"/>
    <property type="evidence" value="ECO:0007669"/>
    <property type="project" value="UniProtKB-KW"/>
</dbReference>
<dbReference type="GO" id="GO:0008955">
    <property type="term" value="F:peptidoglycan glycosyltransferase activity"/>
    <property type="evidence" value="ECO:0007669"/>
    <property type="project" value="UniProtKB-EC"/>
</dbReference>
<dbReference type="InterPro" id="IPR023346">
    <property type="entry name" value="Lysozyme-like_dom_sf"/>
</dbReference>
<dbReference type="SUPFAM" id="SSF53955">
    <property type="entry name" value="Lysozyme-like"/>
    <property type="match status" value="1"/>
</dbReference>
<evidence type="ECO:0000256" key="7">
    <source>
        <dbReference type="ARBA" id="ARBA00018637"/>
    </source>
</evidence>
<keyword evidence="15" id="KW-0573">Peptidoglycan synthesis</keyword>
<evidence type="ECO:0000256" key="19">
    <source>
        <dbReference type="ARBA" id="ARBA00023316"/>
    </source>
</evidence>
<comment type="subcellular location">
    <subcellularLocation>
        <location evidence="2">Cell membrane</location>
    </subcellularLocation>
</comment>
<evidence type="ECO:0000256" key="4">
    <source>
        <dbReference type="ARBA" id="ARBA00007090"/>
    </source>
</evidence>
<evidence type="ECO:0000259" key="26">
    <source>
        <dbReference type="Pfam" id="PF14814"/>
    </source>
</evidence>
<dbReference type="InterPro" id="IPR028166">
    <property type="entry name" value="UB2H"/>
</dbReference>
<keyword evidence="19" id="KW-0961">Cell wall biogenesis/degradation</keyword>
<dbReference type="GO" id="GO:0009252">
    <property type="term" value="P:peptidoglycan biosynthetic process"/>
    <property type="evidence" value="ECO:0007669"/>
    <property type="project" value="UniProtKB-UniPathway"/>
</dbReference>
<evidence type="ECO:0000256" key="20">
    <source>
        <dbReference type="ARBA" id="ARBA00032454"/>
    </source>
</evidence>
<evidence type="ECO:0000256" key="5">
    <source>
        <dbReference type="ARBA" id="ARBA00007739"/>
    </source>
</evidence>
<dbReference type="RefSeq" id="WP_092235928.1">
    <property type="nucleotide sequence ID" value="NZ_FNLL01000009.1"/>
</dbReference>
<keyword evidence="17" id="KW-0046">Antibiotic resistance</keyword>
<dbReference type="Proteomes" id="UP000199608">
    <property type="component" value="Unassembled WGS sequence"/>
</dbReference>
<dbReference type="InterPro" id="IPR001460">
    <property type="entry name" value="PCN-bd_Tpept"/>
</dbReference>
<dbReference type="GO" id="GO:0006508">
    <property type="term" value="P:proteolysis"/>
    <property type="evidence" value="ECO:0007669"/>
    <property type="project" value="UniProtKB-KW"/>
</dbReference>
<evidence type="ECO:0000256" key="15">
    <source>
        <dbReference type="ARBA" id="ARBA00022984"/>
    </source>
</evidence>
<keyword evidence="14" id="KW-0133">Cell shape</keyword>
<evidence type="ECO:0000256" key="16">
    <source>
        <dbReference type="ARBA" id="ARBA00023136"/>
    </source>
</evidence>
<evidence type="ECO:0000256" key="11">
    <source>
        <dbReference type="ARBA" id="ARBA00022676"/>
    </source>
</evidence>
<evidence type="ECO:0000256" key="3">
    <source>
        <dbReference type="ARBA" id="ARBA00004752"/>
    </source>
</evidence>
<evidence type="ECO:0000313" key="27">
    <source>
        <dbReference type="EMBL" id="SDU46832.1"/>
    </source>
</evidence>
<dbReference type="GO" id="GO:0008658">
    <property type="term" value="F:penicillin binding"/>
    <property type="evidence" value="ECO:0007669"/>
    <property type="project" value="InterPro"/>
</dbReference>
<evidence type="ECO:0000256" key="22">
    <source>
        <dbReference type="ARBA" id="ARBA00044770"/>
    </source>
</evidence>
<comment type="function">
    <text evidence="1">Cell wall formation. Synthesis of cross-linked peptidoglycan from the lipid intermediates. The enzyme has a penicillin-insensitive transglycosylase N-terminal domain (formation of linear glycan strands) and a penicillin-sensitive transpeptidase C-terminal domain (cross-linking of the peptide subunits).</text>
</comment>
<evidence type="ECO:0000256" key="1">
    <source>
        <dbReference type="ARBA" id="ARBA00002624"/>
    </source>
</evidence>
<dbReference type="Pfam" id="PF00912">
    <property type="entry name" value="Transgly"/>
    <property type="match status" value="1"/>
</dbReference>
<dbReference type="PANTHER" id="PTHR32282:SF11">
    <property type="entry name" value="PENICILLIN-BINDING PROTEIN 1B"/>
    <property type="match status" value="1"/>
</dbReference>
<dbReference type="GO" id="GO:0009002">
    <property type="term" value="F:serine-type D-Ala-D-Ala carboxypeptidase activity"/>
    <property type="evidence" value="ECO:0007669"/>
    <property type="project" value="UniProtKB-EC"/>
</dbReference>
<keyword evidence="28" id="KW-1185">Reference proteome</keyword>
<keyword evidence="16" id="KW-0472">Membrane</keyword>
<evidence type="ECO:0000256" key="17">
    <source>
        <dbReference type="ARBA" id="ARBA00023251"/>
    </source>
</evidence>
<evidence type="ECO:0000256" key="23">
    <source>
        <dbReference type="ARBA" id="ARBA00049902"/>
    </source>
</evidence>
<dbReference type="GO" id="GO:0005886">
    <property type="term" value="C:plasma membrane"/>
    <property type="evidence" value="ECO:0007669"/>
    <property type="project" value="UniProtKB-SubCell"/>
</dbReference>
<keyword evidence="9" id="KW-0121">Carboxypeptidase</keyword>
<evidence type="ECO:0000256" key="10">
    <source>
        <dbReference type="ARBA" id="ARBA00022670"/>
    </source>
</evidence>
<dbReference type="GO" id="GO:0071555">
    <property type="term" value="P:cell wall organization"/>
    <property type="evidence" value="ECO:0007669"/>
    <property type="project" value="UniProtKB-KW"/>
</dbReference>
<keyword evidence="10" id="KW-0645">Protease</keyword>
<protein>
    <recommendedName>
        <fullName evidence="7">Penicillin-binding protein 1B</fullName>
        <ecNumber evidence="22">2.4.99.28</ecNumber>
        <ecNumber evidence="6">3.4.16.4</ecNumber>
    </recommendedName>
    <alternativeName>
        <fullName evidence="20">Murein polymerase</fullName>
    </alternativeName>
</protein>
<dbReference type="InterPro" id="IPR001264">
    <property type="entry name" value="Glyco_trans_51"/>
</dbReference>
<dbReference type="UniPathway" id="UPA00219"/>
<accession>A0A1H2IRY6</accession>
<evidence type="ECO:0000256" key="21">
    <source>
        <dbReference type="ARBA" id="ARBA00034000"/>
    </source>
</evidence>
<dbReference type="GO" id="GO:0030288">
    <property type="term" value="C:outer membrane-bounded periplasmic space"/>
    <property type="evidence" value="ECO:0007669"/>
    <property type="project" value="TreeGrafter"/>
</dbReference>
<evidence type="ECO:0000256" key="9">
    <source>
        <dbReference type="ARBA" id="ARBA00022645"/>
    </source>
</evidence>
<dbReference type="NCBIfam" id="TIGR02071">
    <property type="entry name" value="PBP_1b"/>
    <property type="match status" value="1"/>
</dbReference>